<dbReference type="Proteomes" id="UP000675163">
    <property type="component" value="Unassembled WGS sequence"/>
</dbReference>
<organism evidence="2 3">
    <name type="scientific">Leucobacter exalbidus</name>
    <dbReference type="NCBI Taxonomy" id="662960"/>
    <lineage>
        <taxon>Bacteria</taxon>
        <taxon>Bacillati</taxon>
        <taxon>Actinomycetota</taxon>
        <taxon>Actinomycetes</taxon>
        <taxon>Micrococcales</taxon>
        <taxon>Microbacteriaceae</taxon>
        <taxon>Leucobacter</taxon>
    </lineage>
</organism>
<dbReference type="SUPFAM" id="SSF56601">
    <property type="entry name" value="beta-lactamase/transpeptidase-like"/>
    <property type="match status" value="1"/>
</dbReference>
<dbReference type="InterPro" id="IPR012338">
    <property type="entry name" value="Beta-lactam/transpept-like"/>
</dbReference>
<dbReference type="EMBL" id="JAFIDA010000001">
    <property type="protein sequence ID" value="MBP1326901.1"/>
    <property type="molecule type" value="Genomic_DNA"/>
</dbReference>
<sequence length="403" mass="42244">MASAALLLSGCSGDPTVPSASDVSTVSDGAATRIDEAIASAMAQSGSTEAVVGVWGTGDAEYVRGYGDGVNANTKIRGAQATGPVMCALLLDLAEAGSIELDREISKDLTRQSGIEGITYRQLCDMRSGLADFKDGYSTLFTNNPARFWPGQELLAQGFAHSPLKWPGLNVNISDTNLVLLERVLKVKMSQEPSEMLQSHVFSKAGMGSTYYPDLGSTTISGSTLSGLTYPANRKGKVQCDVEPVAVPDVSPSMLSGAGATVTTVTDLKNFYEHFTGGTFGGSSYSSLVTDTIPVKNPKRDAEGQPKTEPDTEGLQWAFGAEKSGPLYGRAGRITGTLTAAYTDPTTGYSVVVALNNSSAGSKFVKRLAFELAAISAEEGFGPELPWSVEDQTKALSKAAICQ</sequence>
<name>A0A940PXG4_9MICO</name>
<gene>
    <name evidence="2" type="ORF">JOF28_002133</name>
</gene>
<keyword evidence="3" id="KW-1185">Reference proteome</keyword>
<dbReference type="InterPro" id="IPR050789">
    <property type="entry name" value="Diverse_Enzym_Activities"/>
</dbReference>
<evidence type="ECO:0000313" key="3">
    <source>
        <dbReference type="Proteomes" id="UP000675163"/>
    </source>
</evidence>
<accession>A0A940PXG4</accession>
<dbReference type="Gene3D" id="3.40.710.10">
    <property type="entry name" value="DD-peptidase/beta-lactamase superfamily"/>
    <property type="match status" value="1"/>
</dbReference>
<dbReference type="InterPro" id="IPR001466">
    <property type="entry name" value="Beta-lactam-related"/>
</dbReference>
<dbReference type="AlphaFoldDB" id="A0A940PXG4"/>
<protein>
    <submittedName>
        <fullName evidence="2">CubicO group peptidase (Beta-lactamase class C family)</fullName>
    </submittedName>
</protein>
<evidence type="ECO:0000259" key="1">
    <source>
        <dbReference type="Pfam" id="PF00144"/>
    </source>
</evidence>
<dbReference type="PANTHER" id="PTHR43283">
    <property type="entry name" value="BETA-LACTAMASE-RELATED"/>
    <property type="match status" value="1"/>
</dbReference>
<evidence type="ECO:0000313" key="2">
    <source>
        <dbReference type="EMBL" id="MBP1326901.1"/>
    </source>
</evidence>
<dbReference type="Pfam" id="PF00144">
    <property type="entry name" value="Beta-lactamase"/>
    <property type="match status" value="1"/>
</dbReference>
<dbReference type="RefSeq" id="WP_342452150.1">
    <property type="nucleotide sequence ID" value="NZ_JAFIDA010000001.1"/>
</dbReference>
<feature type="domain" description="Beta-lactamase-related" evidence="1">
    <location>
        <begin position="34"/>
        <end position="362"/>
    </location>
</feature>
<proteinExistence type="predicted"/>
<reference evidence="2" key="1">
    <citation type="submission" date="2021-02" db="EMBL/GenBank/DDBJ databases">
        <title>Sequencing the genomes of 1000 actinobacteria strains.</title>
        <authorList>
            <person name="Klenk H.-P."/>
        </authorList>
    </citation>
    <scope>NUCLEOTIDE SEQUENCE</scope>
    <source>
        <strain evidence="2">DSM 22850</strain>
    </source>
</reference>
<comment type="caution">
    <text evidence="2">The sequence shown here is derived from an EMBL/GenBank/DDBJ whole genome shotgun (WGS) entry which is preliminary data.</text>
</comment>